<keyword evidence="1" id="KW-0175">Coiled coil</keyword>
<dbReference type="EMBL" id="JABEZX010115898">
    <property type="protein sequence ID" value="MBA0575184.1"/>
    <property type="molecule type" value="Genomic_DNA"/>
</dbReference>
<protein>
    <recommendedName>
        <fullName evidence="3">DUF7745 domain-containing protein</fullName>
    </recommendedName>
</protein>
<dbReference type="InterPro" id="IPR056647">
    <property type="entry name" value="DUF7745"/>
</dbReference>
<feature type="non-terminal residue" evidence="4">
    <location>
        <position position="1"/>
    </location>
</feature>
<dbReference type="Proteomes" id="UP000593572">
    <property type="component" value="Unassembled WGS sequence"/>
</dbReference>
<evidence type="ECO:0000313" key="5">
    <source>
        <dbReference type="Proteomes" id="UP000593572"/>
    </source>
</evidence>
<keyword evidence="5" id="KW-1185">Reference proteome</keyword>
<dbReference type="PANTHER" id="PTHR48200">
    <property type="entry name" value="PROTEIN, PUTATIVE-RELATED"/>
    <property type="match status" value="1"/>
</dbReference>
<evidence type="ECO:0000256" key="1">
    <source>
        <dbReference type="SAM" id="Coils"/>
    </source>
</evidence>
<evidence type="ECO:0000259" key="3">
    <source>
        <dbReference type="Pfam" id="PF24924"/>
    </source>
</evidence>
<name>A0A7J8NEA2_9ROSI</name>
<comment type="caution">
    <text evidence="4">The sequence shown here is derived from an EMBL/GenBank/DDBJ whole genome shotgun (WGS) entry which is preliminary data.</text>
</comment>
<dbReference type="PANTHER" id="PTHR48200:SF1">
    <property type="entry name" value="AMINOTRANSFERASE-LIKE PLANT MOBILE DOMAIN-CONTAINING PROTEIN"/>
    <property type="match status" value="1"/>
</dbReference>
<dbReference type="AlphaFoldDB" id="A0A7J8NEA2"/>
<dbReference type="Pfam" id="PF24924">
    <property type="entry name" value="DUF7745"/>
    <property type="match status" value="2"/>
</dbReference>
<reference evidence="4 5" key="1">
    <citation type="journal article" date="2019" name="Genome Biol. Evol.">
        <title>Insights into the evolution of the New World diploid cottons (Gossypium, subgenus Houzingenia) based on genome sequencing.</title>
        <authorList>
            <person name="Grover C.E."/>
            <person name="Arick M.A. 2nd"/>
            <person name="Thrash A."/>
            <person name="Conover J.L."/>
            <person name="Sanders W.S."/>
            <person name="Peterson D.G."/>
            <person name="Frelichowski J.E."/>
            <person name="Scheffler J.A."/>
            <person name="Scheffler B.E."/>
            <person name="Wendel J.F."/>
        </authorList>
    </citation>
    <scope>NUCLEOTIDE SEQUENCE [LARGE SCALE GENOMIC DNA]</scope>
    <source>
        <strain evidence="4">157</strain>
        <tissue evidence="4">Leaf</tissue>
    </source>
</reference>
<feature type="coiled-coil region" evidence="1">
    <location>
        <begin position="217"/>
        <end position="279"/>
    </location>
</feature>
<keyword evidence="2" id="KW-0812">Transmembrane</keyword>
<feature type="transmembrane region" description="Helical" evidence="2">
    <location>
        <begin position="135"/>
        <end position="154"/>
    </location>
</feature>
<sequence length="293" mass="34329">DNAAVRVWSEKIQQEKGDSLAEGYTSELWDFTLISVDKHLFRALAHYWNPAYSCFTFGKVDLEPTIEEYTRVLRNLVLAHPDTKKKVDVFALGIYGLVIFPKALRYIDENLQDEDVKWRAPWMIPNEILFRCGDFNWVLLLGIWGAIGYAPLLMSRQYRSRHFIPATQGLAQCEFAYKDDNYKKKRVNDNILLPNQEIIRSLEEHLQVIPSELEIIKQDFEKRNLELGKKIEQLEERKMQLGLDIDLQKLEADKLRKGKNKAKEDLDSLKTDYKKLSRSIRTACFGKTSEQWR</sequence>
<feature type="domain" description="DUF7745" evidence="3">
    <location>
        <begin position="110"/>
        <end position="180"/>
    </location>
</feature>
<accession>A0A7J8NEA2</accession>
<gene>
    <name evidence="4" type="ORF">Golob_024209</name>
</gene>
<keyword evidence="2" id="KW-1133">Transmembrane helix</keyword>
<evidence type="ECO:0000256" key="2">
    <source>
        <dbReference type="SAM" id="Phobius"/>
    </source>
</evidence>
<feature type="domain" description="DUF7745" evidence="3">
    <location>
        <begin position="9"/>
        <end position="73"/>
    </location>
</feature>
<evidence type="ECO:0000313" key="4">
    <source>
        <dbReference type="EMBL" id="MBA0575184.1"/>
    </source>
</evidence>
<organism evidence="4 5">
    <name type="scientific">Gossypium lobatum</name>
    <dbReference type="NCBI Taxonomy" id="34289"/>
    <lineage>
        <taxon>Eukaryota</taxon>
        <taxon>Viridiplantae</taxon>
        <taxon>Streptophyta</taxon>
        <taxon>Embryophyta</taxon>
        <taxon>Tracheophyta</taxon>
        <taxon>Spermatophyta</taxon>
        <taxon>Magnoliopsida</taxon>
        <taxon>eudicotyledons</taxon>
        <taxon>Gunneridae</taxon>
        <taxon>Pentapetalae</taxon>
        <taxon>rosids</taxon>
        <taxon>malvids</taxon>
        <taxon>Malvales</taxon>
        <taxon>Malvaceae</taxon>
        <taxon>Malvoideae</taxon>
        <taxon>Gossypium</taxon>
    </lineage>
</organism>
<keyword evidence="2" id="KW-0472">Membrane</keyword>
<proteinExistence type="predicted"/>